<evidence type="ECO:0000313" key="2">
    <source>
        <dbReference type="EMBL" id="SVB70982.1"/>
    </source>
</evidence>
<dbReference type="AlphaFoldDB" id="A0A382G7Z8"/>
<name>A0A382G7Z8_9ZZZZ</name>
<feature type="transmembrane region" description="Helical" evidence="1">
    <location>
        <begin position="65"/>
        <end position="85"/>
    </location>
</feature>
<keyword evidence="1" id="KW-0472">Membrane</keyword>
<evidence type="ECO:0008006" key="3">
    <source>
        <dbReference type="Google" id="ProtNLM"/>
    </source>
</evidence>
<keyword evidence="1" id="KW-0812">Transmembrane</keyword>
<feature type="transmembrane region" description="Helical" evidence="1">
    <location>
        <begin position="91"/>
        <end position="107"/>
    </location>
</feature>
<reference evidence="2" key="1">
    <citation type="submission" date="2018-05" db="EMBL/GenBank/DDBJ databases">
        <authorList>
            <person name="Lanie J.A."/>
            <person name="Ng W.-L."/>
            <person name="Kazmierczak K.M."/>
            <person name="Andrzejewski T.M."/>
            <person name="Davidsen T.M."/>
            <person name="Wayne K.J."/>
            <person name="Tettelin H."/>
            <person name="Glass J.I."/>
            <person name="Rusch D."/>
            <person name="Podicherti R."/>
            <person name="Tsui H.-C.T."/>
            <person name="Winkler M.E."/>
        </authorList>
    </citation>
    <scope>NUCLEOTIDE SEQUENCE</scope>
</reference>
<evidence type="ECO:0000256" key="1">
    <source>
        <dbReference type="SAM" id="Phobius"/>
    </source>
</evidence>
<proteinExistence type="predicted"/>
<feature type="transmembrane region" description="Helical" evidence="1">
    <location>
        <begin position="119"/>
        <end position="140"/>
    </location>
</feature>
<dbReference type="EMBL" id="UINC01053901">
    <property type="protein sequence ID" value="SVB70982.1"/>
    <property type="molecule type" value="Genomic_DNA"/>
</dbReference>
<gene>
    <name evidence="2" type="ORF">METZ01_LOCUS223836</name>
</gene>
<sequence length="146" mass="16863">MRLSQYILKRNGVPLGHRSSLRNNLHRSLSAGTNTEFWRHWNPIWGYYLWKGVYVPAQRWVSKSISLLISFAVSGALHDLAIGLATGNWQVFFSIWFLFMGFFLLLSRKWDVTYSQFPFLIRMGINLVSLSGCFLAAGLLNRNIFT</sequence>
<keyword evidence="1" id="KW-1133">Transmembrane helix</keyword>
<accession>A0A382G7Z8</accession>
<protein>
    <recommendedName>
        <fullName evidence="3">Wax synthase domain-containing protein</fullName>
    </recommendedName>
</protein>
<organism evidence="2">
    <name type="scientific">marine metagenome</name>
    <dbReference type="NCBI Taxonomy" id="408172"/>
    <lineage>
        <taxon>unclassified sequences</taxon>
        <taxon>metagenomes</taxon>
        <taxon>ecological metagenomes</taxon>
    </lineage>
</organism>